<dbReference type="Gene3D" id="3.30.70.580">
    <property type="entry name" value="Pseudouridine synthase I, catalytic domain, N-terminal subdomain"/>
    <property type="match status" value="1"/>
</dbReference>
<evidence type="ECO:0000313" key="7">
    <source>
        <dbReference type="EMBL" id="MBE7694280.1"/>
    </source>
</evidence>
<dbReference type="PROSITE" id="PS50889">
    <property type="entry name" value="S4"/>
    <property type="match status" value="1"/>
</dbReference>
<feature type="compositionally biased region" description="Basic and acidic residues" evidence="5">
    <location>
        <begin position="46"/>
        <end position="107"/>
    </location>
</feature>
<evidence type="ECO:0000313" key="8">
    <source>
        <dbReference type="Proteomes" id="UP000806077"/>
    </source>
</evidence>
<dbReference type="CDD" id="cd00165">
    <property type="entry name" value="S4"/>
    <property type="match status" value="1"/>
</dbReference>
<dbReference type="Gene3D" id="3.30.70.1560">
    <property type="entry name" value="Alpha-L RNA-binding motif"/>
    <property type="match status" value="1"/>
</dbReference>
<dbReference type="InterPro" id="IPR000748">
    <property type="entry name" value="PsdUridine_synth_RsuA/RluB/E/F"/>
</dbReference>
<sequence length="371" mass="42483">MNSKNSSRGRQADKNSNPREKKSSDRNRTSSRSDRSSSDRNSGSSERNRSSSDRSSDRNRTSSDRSSDRNRTSSDRSSDRNRTSSDRPDRNKTSSDRPVRKSSEKPRFATSSSDNKKQFRSDARKPAVEQVCKDDTAGIRLNKYISNSGICSRREADTYIEHGSVFINGKIITQMGYKVQPGDEVRFDGTLISIEKKRYILLNKPKNYITTMEDERGRKTVMELVDNATKERIYPVGRLDRNTTGLLLFTNDGELAKKLTHPKHNVRKLYHASLDKKLSISDLDKLRDDVVIEGKKVFIDAVSYVEGERKTEVGIEIHSGRNRIVRKIFENFGYAVSKLDRVIFAGMTKRNLPRGRWRELTEQEVNTLKML</sequence>
<dbReference type="InterPro" id="IPR002942">
    <property type="entry name" value="S4_RNA-bd"/>
</dbReference>
<dbReference type="GO" id="GO:0003723">
    <property type="term" value="F:RNA binding"/>
    <property type="evidence" value="ECO:0007669"/>
    <property type="project" value="UniProtKB-KW"/>
</dbReference>
<keyword evidence="3" id="KW-0694">RNA-binding</keyword>
<comment type="caution">
    <text evidence="7">The sequence shown here is derived from an EMBL/GenBank/DDBJ whole genome shotgun (WGS) entry which is preliminary data.</text>
</comment>
<dbReference type="Pfam" id="PF01479">
    <property type="entry name" value="S4"/>
    <property type="match status" value="1"/>
</dbReference>
<feature type="domain" description="RNA-binding S4" evidence="6">
    <location>
        <begin position="139"/>
        <end position="200"/>
    </location>
</feature>
<name>A0AAP1RDH9_9FLAO</name>
<dbReference type="Pfam" id="PF00849">
    <property type="entry name" value="PseudoU_synth_2"/>
    <property type="match status" value="1"/>
</dbReference>
<dbReference type="InterPro" id="IPR020094">
    <property type="entry name" value="TruA/RsuA/RluB/E/F_N"/>
</dbReference>
<feature type="compositionally biased region" description="Basic and acidic residues" evidence="5">
    <location>
        <begin position="114"/>
        <end position="127"/>
    </location>
</feature>
<dbReference type="Gene3D" id="3.10.290.10">
    <property type="entry name" value="RNA-binding S4 domain"/>
    <property type="match status" value="1"/>
</dbReference>
<dbReference type="InterPro" id="IPR020103">
    <property type="entry name" value="PsdUridine_synth_cat_dom_sf"/>
</dbReference>
<dbReference type="EC" id="5.4.99.-" evidence="4"/>
<dbReference type="InterPro" id="IPR050343">
    <property type="entry name" value="RsuA_PseudoU_synthase"/>
</dbReference>
<keyword evidence="8" id="KW-1185">Reference proteome</keyword>
<dbReference type="InterPro" id="IPR036986">
    <property type="entry name" value="S4_RNA-bd_sf"/>
</dbReference>
<evidence type="ECO:0000256" key="1">
    <source>
        <dbReference type="ARBA" id="ARBA00008348"/>
    </source>
</evidence>
<dbReference type="GO" id="GO:0000455">
    <property type="term" value="P:enzyme-directed rRNA pseudouridine synthesis"/>
    <property type="evidence" value="ECO:0007669"/>
    <property type="project" value="UniProtKB-ARBA"/>
</dbReference>
<gene>
    <name evidence="7" type="ORF">F7645_02375</name>
</gene>
<evidence type="ECO:0000256" key="4">
    <source>
        <dbReference type="RuleBase" id="RU003887"/>
    </source>
</evidence>
<feature type="region of interest" description="Disordered" evidence="5">
    <location>
        <begin position="1"/>
        <end position="127"/>
    </location>
</feature>
<dbReference type="PANTHER" id="PTHR47683:SF2">
    <property type="entry name" value="RNA-BINDING S4 DOMAIN-CONTAINING PROTEIN"/>
    <property type="match status" value="1"/>
</dbReference>
<keyword evidence="2 4" id="KW-0413">Isomerase</keyword>
<dbReference type="SUPFAM" id="SSF55120">
    <property type="entry name" value="Pseudouridine synthase"/>
    <property type="match status" value="1"/>
</dbReference>
<dbReference type="PROSITE" id="PS01149">
    <property type="entry name" value="PSI_RSU"/>
    <property type="match status" value="1"/>
</dbReference>
<dbReference type="GO" id="GO:0120159">
    <property type="term" value="F:rRNA pseudouridine synthase activity"/>
    <property type="evidence" value="ECO:0007669"/>
    <property type="project" value="UniProtKB-ARBA"/>
</dbReference>
<evidence type="ECO:0000256" key="2">
    <source>
        <dbReference type="ARBA" id="ARBA00023235"/>
    </source>
</evidence>
<reference evidence="7 8" key="1">
    <citation type="journal article" date="2020" name="Int. J. Syst. Evol. Microbiol.">
        <title>Tenacibaculum piscium sp. nov., isolated from skin ulcers of sea-farmed fish, and description of Tenacibaculum finnmarkense sp. nov. with subdivision into genomovars finnmarkense and ulcerans.</title>
        <authorList>
            <person name="Olsen A.B."/>
            <person name="Spilsberg B."/>
            <person name="Nilsen H.K."/>
            <person name="Lagesen K."/>
            <person name="Gulla S."/>
            <person name="Avendano-Herrera R."/>
            <person name="Irgang R."/>
            <person name="Duchaud E."/>
            <person name="Colquhoun D.J."/>
        </authorList>
    </citation>
    <scope>NUCLEOTIDE SEQUENCE [LARGE SCALE GENOMIC DNA]</scope>
    <source>
        <strain evidence="7 8">TNO037</strain>
    </source>
</reference>
<comment type="similarity">
    <text evidence="1 4">Belongs to the pseudouridine synthase RsuA family.</text>
</comment>
<dbReference type="PANTHER" id="PTHR47683">
    <property type="entry name" value="PSEUDOURIDINE SYNTHASE FAMILY PROTEIN-RELATED"/>
    <property type="match status" value="1"/>
</dbReference>
<dbReference type="FunFam" id="3.10.290.10:FF:000003">
    <property type="entry name" value="Pseudouridine synthase"/>
    <property type="match status" value="1"/>
</dbReference>
<dbReference type="RefSeq" id="WP_101955567.1">
    <property type="nucleotide sequence ID" value="NZ_WXXT01000002.1"/>
</dbReference>
<dbReference type="AlphaFoldDB" id="A0AAP1RDH9"/>
<dbReference type="EMBL" id="WXXV01000002">
    <property type="protein sequence ID" value="MBE7694280.1"/>
    <property type="molecule type" value="Genomic_DNA"/>
</dbReference>
<dbReference type="InterPro" id="IPR006145">
    <property type="entry name" value="PsdUridine_synth_RsuA/RluA"/>
</dbReference>
<dbReference type="InterPro" id="IPR018496">
    <property type="entry name" value="PsdUridine_synth_RsuA/RluB_CS"/>
</dbReference>
<evidence type="ECO:0000256" key="3">
    <source>
        <dbReference type="PROSITE-ProRule" id="PRU00182"/>
    </source>
</evidence>
<accession>A0AAP1RDH9</accession>
<dbReference type="NCBIfam" id="TIGR00093">
    <property type="entry name" value="pseudouridine synthase"/>
    <property type="match status" value="1"/>
</dbReference>
<evidence type="ECO:0000259" key="6">
    <source>
        <dbReference type="SMART" id="SM00363"/>
    </source>
</evidence>
<organism evidence="7 8">
    <name type="scientific">Tenacibaculum finnmarkense genomovar finnmarkense</name>
    <dbReference type="NCBI Taxonomy" id="1458503"/>
    <lineage>
        <taxon>Bacteria</taxon>
        <taxon>Pseudomonadati</taxon>
        <taxon>Bacteroidota</taxon>
        <taxon>Flavobacteriia</taxon>
        <taxon>Flavobacteriales</taxon>
        <taxon>Flavobacteriaceae</taxon>
        <taxon>Tenacibaculum</taxon>
        <taxon>Tenacibaculum finnmarkense</taxon>
    </lineage>
</organism>
<dbReference type="SUPFAM" id="SSF55174">
    <property type="entry name" value="Alpha-L RNA-binding motif"/>
    <property type="match status" value="1"/>
</dbReference>
<feature type="compositionally biased region" description="Basic and acidic residues" evidence="5">
    <location>
        <begin position="10"/>
        <end position="38"/>
    </location>
</feature>
<dbReference type="CDD" id="cd02870">
    <property type="entry name" value="PseudoU_synth_RsuA_like"/>
    <property type="match status" value="1"/>
</dbReference>
<proteinExistence type="inferred from homology"/>
<dbReference type="SMART" id="SM00363">
    <property type="entry name" value="S4"/>
    <property type="match status" value="1"/>
</dbReference>
<dbReference type="InterPro" id="IPR042092">
    <property type="entry name" value="PsdUridine_s_RsuA/RluB/E/F_cat"/>
</dbReference>
<protein>
    <recommendedName>
        <fullName evidence="4">Pseudouridine synthase</fullName>
        <ecNumber evidence="4">5.4.99.-</ecNumber>
    </recommendedName>
</protein>
<dbReference type="Proteomes" id="UP000806077">
    <property type="component" value="Unassembled WGS sequence"/>
</dbReference>
<evidence type="ECO:0000256" key="5">
    <source>
        <dbReference type="SAM" id="MobiDB-lite"/>
    </source>
</evidence>